<accession>A0ABS7VUJ8</accession>
<dbReference type="RefSeq" id="WP_224315600.1">
    <property type="nucleotide sequence ID" value="NZ_JAIRBM010000023.1"/>
</dbReference>
<evidence type="ECO:0000313" key="3">
    <source>
        <dbReference type="Proteomes" id="UP000704176"/>
    </source>
</evidence>
<keyword evidence="3" id="KW-1185">Reference proteome</keyword>
<proteinExistence type="predicted"/>
<dbReference type="Pfam" id="PF06412">
    <property type="entry name" value="TraD"/>
    <property type="match status" value="1"/>
</dbReference>
<reference evidence="2 3" key="1">
    <citation type="submission" date="2021-09" db="EMBL/GenBank/DDBJ databases">
        <title>The complete genome sequence of a new microorganism.</title>
        <authorList>
            <person name="Zi Z."/>
        </authorList>
    </citation>
    <scope>NUCLEOTIDE SEQUENCE [LARGE SCALE GENOMIC DNA]</scope>
    <source>
        <strain evidence="2 3">WGZ8</strain>
    </source>
</reference>
<organism evidence="2 3">
    <name type="scientific">Microvirga puerhi</name>
    <dbReference type="NCBI Taxonomy" id="2876078"/>
    <lineage>
        <taxon>Bacteria</taxon>
        <taxon>Pseudomonadati</taxon>
        <taxon>Pseudomonadota</taxon>
        <taxon>Alphaproteobacteria</taxon>
        <taxon>Hyphomicrobiales</taxon>
        <taxon>Methylobacteriaceae</taxon>
        <taxon>Microvirga</taxon>
    </lineage>
</organism>
<dbReference type="EMBL" id="JAIRBM010000023">
    <property type="protein sequence ID" value="MBZ6078849.1"/>
    <property type="molecule type" value="Genomic_DNA"/>
</dbReference>
<name>A0ABS7VUJ8_9HYPH</name>
<protein>
    <submittedName>
        <fullName evidence="2">Conjugal transfer protein TraD</fullName>
    </submittedName>
</protein>
<dbReference type="InterPro" id="IPR009444">
    <property type="entry name" value="Conjugal_tfr_TraD_a-type"/>
</dbReference>
<feature type="region of interest" description="Disordered" evidence="1">
    <location>
        <begin position="66"/>
        <end position="87"/>
    </location>
</feature>
<sequence>MQRETASVVQRKKEARAKIILGGLVYKAGLQNVNRAFLMGGLLMLAKMAPGSDQFEALRRLGQEALSGEETELPSPSKDPVNDEALA</sequence>
<dbReference type="Proteomes" id="UP000704176">
    <property type="component" value="Unassembled WGS sequence"/>
</dbReference>
<evidence type="ECO:0000313" key="2">
    <source>
        <dbReference type="EMBL" id="MBZ6078849.1"/>
    </source>
</evidence>
<gene>
    <name evidence="2" type="ORF">K9B37_21550</name>
</gene>
<evidence type="ECO:0000256" key="1">
    <source>
        <dbReference type="SAM" id="MobiDB-lite"/>
    </source>
</evidence>
<comment type="caution">
    <text evidence="2">The sequence shown here is derived from an EMBL/GenBank/DDBJ whole genome shotgun (WGS) entry which is preliminary data.</text>
</comment>